<accession>A0ABR3QTW3</accession>
<keyword evidence="1" id="KW-0732">Signal</keyword>
<dbReference type="Proteomes" id="UP001521222">
    <property type="component" value="Unassembled WGS sequence"/>
</dbReference>
<dbReference type="SUPFAM" id="SSF53474">
    <property type="entry name" value="alpha/beta-Hydrolases"/>
    <property type="match status" value="1"/>
</dbReference>
<reference evidence="3 4" key="1">
    <citation type="submission" date="2024-02" db="EMBL/GenBank/DDBJ databases">
        <title>De novo assembly and annotation of 12 fungi associated with fruit tree decline syndrome in Ontario, Canada.</title>
        <authorList>
            <person name="Sulman M."/>
            <person name="Ellouze W."/>
            <person name="Ilyukhin E."/>
        </authorList>
    </citation>
    <scope>NUCLEOTIDE SEQUENCE [LARGE SCALE GENOMIC DNA]</scope>
    <source>
        <strain evidence="3 4">M97-236</strain>
    </source>
</reference>
<gene>
    <name evidence="3" type="ORF">SLS59_008234</name>
</gene>
<proteinExistence type="predicted"/>
<evidence type="ECO:0000256" key="1">
    <source>
        <dbReference type="SAM" id="SignalP"/>
    </source>
</evidence>
<feature type="signal peptide" evidence="1">
    <location>
        <begin position="1"/>
        <end position="24"/>
    </location>
</feature>
<dbReference type="Gene3D" id="3.40.50.1820">
    <property type="entry name" value="alpha/beta hydrolase"/>
    <property type="match status" value="1"/>
</dbReference>
<dbReference type="PANTHER" id="PTHR37017:SF11">
    <property type="entry name" value="ESTERASE_LIPASE_THIOESTERASE DOMAIN-CONTAINING PROTEIN"/>
    <property type="match status" value="1"/>
</dbReference>
<feature type="domain" description="AB hydrolase-1" evidence="2">
    <location>
        <begin position="29"/>
        <end position="299"/>
    </location>
</feature>
<sequence length="351" mass="38868">MLSFSSTRLLLVASLFIANSAATASKPALILVPGTFHRAIVFDEIKSRLDEVGYEHINAVNLPSNGFDAADVERTADVKAITDFLETRLKDSEDVVLVGNSYGATVIMEAVKYFEDRSVYSTPEPIEGEGRILGLIMVSETSVTMCSASHRADSHQLSGYIPTIAEVNYNPPRPDIRDIGAPFFNYHVSRNDTPTTVTWDLDLVTYPPQVTFNNLLDTTAADYWATQLLPSSFKALNATGTYIPYDGKFRTLYVIGEHDNSVSPAFAQTYIDQEGAEFEVETIDGDHVPMLSRPEAVVDIIRRFAEGDIESKVGAKSDRLRDPRVVDWCPPWSCGSLLRNTFRARQAISLQ</sequence>
<dbReference type="EMBL" id="JAKIXB020000031">
    <property type="protein sequence ID" value="KAL1595596.1"/>
    <property type="molecule type" value="Genomic_DNA"/>
</dbReference>
<dbReference type="PANTHER" id="PTHR37017">
    <property type="entry name" value="AB HYDROLASE-1 DOMAIN-CONTAINING PROTEIN-RELATED"/>
    <property type="match status" value="1"/>
</dbReference>
<name>A0ABR3QTW3_9PLEO</name>
<comment type="caution">
    <text evidence="3">The sequence shown here is derived from an EMBL/GenBank/DDBJ whole genome shotgun (WGS) entry which is preliminary data.</text>
</comment>
<evidence type="ECO:0000313" key="3">
    <source>
        <dbReference type="EMBL" id="KAL1595596.1"/>
    </source>
</evidence>
<evidence type="ECO:0000259" key="2">
    <source>
        <dbReference type="Pfam" id="PF12697"/>
    </source>
</evidence>
<evidence type="ECO:0000313" key="4">
    <source>
        <dbReference type="Proteomes" id="UP001521222"/>
    </source>
</evidence>
<feature type="chain" id="PRO_5046460417" description="AB hydrolase-1 domain-containing protein" evidence="1">
    <location>
        <begin position="25"/>
        <end position="351"/>
    </location>
</feature>
<keyword evidence="4" id="KW-1185">Reference proteome</keyword>
<dbReference type="InterPro" id="IPR052897">
    <property type="entry name" value="Sec-Metab_Biosynth_Hydrolase"/>
</dbReference>
<dbReference type="Pfam" id="PF12697">
    <property type="entry name" value="Abhydrolase_6"/>
    <property type="match status" value="1"/>
</dbReference>
<dbReference type="InterPro" id="IPR000073">
    <property type="entry name" value="AB_hydrolase_1"/>
</dbReference>
<organism evidence="3 4">
    <name type="scientific">Nothophoma quercina</name>
    <dbReference type="NCBI Taxonomy" id="749835"/>
    <lineage>
        <taxon>Eukaryota</taxon>
        <taxon>Fungi</taxon>
        <taxon>Dikarya</taxon>
        <taxon>Ascomycota</taxon>
        <taxon>Pezizomycotina</taxon>
        <taxon>Dothideomycetes</taxon>
        <taxon>Pleosporomycetidae</taxon>
        <taxon>Pleosporales</taxon>
        <taxon>Pleosporineae</taxon>
        <taxon>Didymellaceae</taxon>
        <taxon>Nothophoma</taxon>
    </lineage>
</organism>
<dbReference type="InterPro" id="IPR029058">
    <property type="entry name" value="AB_hydrolase_fold"/>
</dbReference>
<protein>
    <recommendedName>
        <fullName evidence="2">AB hydrolase-1 domain-containing protein</fullName>
    </recommendedName>
</protein>